<dbReference type="InterPro" id="IPR029060">
    <property type="entry name" value="PIN-like_dom_sf"/>
</dbReference>
<accession>A0A849VKU9</accession>
<dbReference type="RefSeq" id="WP_174207672.1">
    <property type="nucleotide sequence ID" value="NZ_JABUMX010000001.1"/>
</dbReference>
<sequence>MFINASALVAMMTDEDDARSLAARMQFAANRITSPTAAWECAVNVARILDISLPAATSAVRDFLVLMEIELVQIPPQAAFLALEAYDRFGKNRHPANLNFGDCFAYACARHYGVPLLYKGNDFTKTDIAAG</sequence>
<evidence type="ECO:0000259" key="1">
    <source>
        <dbReference type="Pfam" id="PF01850"/>
    </source>
</evidence>
<dbReference type="SUPFAM" id="SSF88723">
    <property type="entry name" value="PIN domain-like"/>
    <property type="match status" value="1"/>
</dbReference>
<dbReference type="EMBL" id="JABUMX010000001">
    <property type="protein sequence ID" value="NTS30411.1"/>
    <property type="molecule type" value="Genomic_DNA"/>
</dbReference>
<organism evidence="2 3">
    <name type="scientific">Phyllobacterium pellucidum</name>
    <dbReference type="NCBI Taxonomy" id="2740464"/>
    <lineage>
        <taxon>Bacteria</taxon>
        <taxon>Pseudomonadati</taxon>
        <taxon>Pseudomonadota</taxon>
        <taxon>Alphaproteobacteria</taxon>
        <taxon>Hyphomicrobiales</taxon>
        <taxon>Phyllobacteriaceae</taxon>
        <taxon>Phyllobacterium</taxon>
    </lineage>
</organism>
<dbReference type="Gene3D" id="3.40.50.1010">
    <property type="entry name" value="5'-nuclease"/>
    <property type="match status" value="1"/>
</dbReference>
<dbReference type="AlphaFoldDB" id="A0A849VKU9"/>
<evidence type="ECO:0000313" key="3">
    <source>
        <dbReference type="Proteomes" id="UP000550508"/>
    </source>
</evidence>
<reference evidence="2 3" key="1">
    <citation type="submission" date="2020-05" db="EMBL/GenBank/DDBJ databases">
        <authorList>
            <person name="Kim M.K."/>
        </authorList>
    </citation>
    <scope>NUCLEOTIDE SEQUENCE [LARGE SCALE GENOMIC DNA]</scope>
    <source>
        <strain evidence="2 3">BT25</strain>
    </source>
</reference>
<dbReference type="Proteomes" id="UP000550508">
    <property type="component" value="Unassembled WGS sequence"/>
</dbReference>
<evidence type="ECO:0000313" key="2">
    <source>
        <dbReference type="EMBL" id="NTS30411.1"/>
    </source>
</evidence>
<dbReference type="InterPro" id="IPR002716">
    <property type="entry name" value="PIN_dom"/>
</dbReference>
<protein>
    <submittedName>
        <fullName evidence="2">Type II toxin-antitoxin system VapC family toxin</fullName>
    </submittedName>
</protein>
<proteinExistence type="predicted"/>
<feature type="domain" description="PIN" evidence="1">
    <location>
        <begin position="1"/>
        <end position="127"/>
    </location>
</feature>
<keyword evidence="3" id="KW-1185">Reference proteome</keyword>
<gene>
    <name evidence="2" type="ORF">HQ945_04015</name>
</gene>
<comment type="caution">
    <text evidence="2">The sequence shown here is derived from an EMBL/GenBank/DDBJ whole genome shotgun (WGS) entry which is preliminary data.</text>
</comment>
<dbReference type="CDD" id="cd09871">
    <property type="entry name" value="PIN_MtVapC28-VapC30-like"/>
    <property type="match status" value="1"/>
</dbReference>
<dbReference type="Pfam" id="PF01850">
    <property type="entry name" value="PIN"/>
    <property type="match status" value="1"/>
</dbReference>
<name>A0A849VKU9_9HYPH</name>